<evidence type="ECO:0000256" key="5">
    <source>
        <dbReference type="ARBA" id="ARBA00023237"/>
    </source>
</evidence>
<dbReference type="PROSITE" id="PS51257">
    <property type="entry name" value="PROKAR_LIPOPROTEIN"/>
    <property type="match status" value="1"/>
</dbReference>
<dbReference type="SUPFAM" id="SSF48452">
    <property type="entry name" value="TPR-like"/>
    <property type="match status" value="1"/>
</dbReference>
<dbReference type="PATRIC" id="fig|1339350.3.peg.3880"/>
<proteinExistence type="inferred from homology"/>
<evidence type="ECO:0000313" key="7">
    <source>
        <dbReference type="EMBL" id="KDS26675.1"/>
    </source>
</evidence>
<sequence>MEMNRMKKIVYSTLFFAGMFLTTACSDYLEVGSPSIVDSDFVFSNPTTARAALDGAYEQWRDCAQNKVFGDGLFYAADIAGSDIERHPESFSNQLGRHYPECLYQNGTYASSYGLTSYLKENDIYASLYAVVSKANAVITSMENAENFESIINGGQSEMGQMYGEAVAMRATAYRELCKNFGDVPYVGVYGVVPKGLVSRDSIYDVCIEDLQKVEPLMYTIGSIPGIAAANKNYFSKTYVQALIGRMCLDAAGYQTRRGDIKRVNGKGESMTFETKGKENNGATYGRRSDWQDLYSIAKKYYEALLADPGNALFHLTDPRGASDKSGRTFNNPYQYFFEQMHMDDAIYADESIYEYPMQQGGGNDGRPYSFGRPSSGGSKAAYPCKSYGQGRINPAYFYGVFDPNDMRRDVSITMTGSNGKGVEKLIPFVPNSKAEGGGLTLNKWDENRQANPWVAAQRKSGINGPYMRMSEVYLGYAEVCAALGDVVTGKQYLKTVRERSFPQGLANTDAFIASFGNDLVRAIIEERGFEYAGEGDRRWTLIRSGYLPEDIKRIKDMTKAMMDGLATKGYYEFENGNIISAYIWTKLVDAKTIYGHRLTAQCPTDKVNDPVLYPGWRGQKDNWEGMGLNYGSSTPATNLAIKGLFEIVSEEEAASLESQGYTKVNWGIDLVDNRDEYDKYLFWDYDYVSAPIYLWPFTPNVMAAGGFTNGYGFKQE</sequence>
<keyword evidence="3" id="KW-0732">Signal</keyword>
<evidence type="ECO:0000256" key="3">
    <source>
        <dbReference type="ARBA" id="ARBA00022729"/>
    </source>
</evidence>
<keyword evidence="4" id="KW-0472">Membrane</keyword>
<accession>A0A078QU82</accession>
<evidence type="ECO:0000313" key="8">
    <source>
        <dbReference type="Proteomes" id="UP000028134"/>
    </source>
</evidence>
<dbReference type="Pfam" id="PF07980">
    <property type="entry name" value="SusD_RagB"/>
    <property type="match status" value="1"/>
</dbReference>
<dbReference type="Proteomes" id="UP000028134">
    <property type="component" value="Unassembled WGS sequence"/>
</dbReference>
<dbReference type="GO" id="GO:0009279">
    <property type="term" value="C:cell outer membrane"/>
    <property type="evidence" value="ECO:0007669"/>
    <property type="project" value="UniProtKB-SubCell"/>
</dbReference>
<dbReference type="RefSeq" id="WP_032946350.1">
    <property type="nucleotide sequence ID" value="NZ_JNHI01000043.1"/>
</dbReference>
<dbReference type="Gene3D" id="1.25.40.390">
    <property type="match status" value="1"/>
</dbReference>
<dbReference type="InterPro" id="IPR011990">
    <property type="entry name" value="TPR-like_helical_dom_sf"/>
</dbReference>
<keyword evidence="5" id="KW-0998">Cell outer membrane</keyword>
<evidence type="ECO:0000259" key="6">
    <source>
        <dbReference type="Pfam" id="PF07980"/>
    </source>
</evidence>
<feature type="domain" description="RagB/SusD" evidence="6">
    <location>
        <begin position="349"/>
        <end position="554"/>
    </location>
</feature>
<evidence type="ECO:0000256" key="2">
    <source>
        <dbReference type="ARBA" id="ARBA00006275"/>
    </source>
</evidence>
<dbReference type="InterPro" id="IPR012944">
    <property type="entry name" value="SusD_RagB_dom"/>
</dbReference>
<organism evidence="7 8">
    <name type="scientific">Phocaeicola vulgatus str. 3775 SL</name>
    <name type="common">B</name>
    <name type="synonym">iv</name>
    <dbReference type="NCBI Taxonomy" id="1339350"/>
    <lineage>
        <taxon>Bacteria</taxon>
        <taxon>Pseudomonadati</taxon>
        <taxon>Bacteroidota</taxon>
        <taxon>Bacteroidia</taxon>
        <taxon>Bacteroidales</taxon>
        <taxon>Bacteroidaceae</taxon>
        <taxon>Phocaeicola</taxon>
    </lineage>
</organism>
<comment type="similarity">
    <text evidence="2">Belongs to the SusD family.</text>
</comment>
<evidence type="ECO:0000256" key="4">
    <source>
        <dbReference type="ARBA" id="ARBA00023136"/>
    </source>
</evidence>
<reference evidence="7 8" key="1">
    <citation type="submission" date="2014-04" db="EMBL/GenBank/DDBJ databases">
        <authorList>
            <person name="Sears C."/>
            <person name="Carroll K."/>
            <person name="Sack B.R."/>
            <person name="Qadri F."/>
            <person name="Myers L.L."/>
            <person name="Chung G.-T."/>
            <person name="Escheverria P."/>
            <person name="Fraser C.M."/>
            <person name="Sadzewicz L."/>
            <person name="Shefchek K.A."/>
            <person name="Tallon L."/>
            <person name="Das S.P."/>
            <person name="Daugherty S."/>
            <person name="Mongodin E.F."/>
        </authorList>
    </citation>
    <scope>NUCLEOTIDE SEQUENCE [LARGE SCALE GENOMIC DNA]</scope>
    <source>
        <strain evidence="8">3775 SL(B) 10 (iv)</strain>
    </source>
</reference>
<evidence type="ECO:0000256" key="1">
    <source>
        <dbReference type="ARBA" id="ARBA00004442"/>
    </source>
</evidence>
<dbReference type="EMBL" id="JNHI01000043">
    <property type="protein sequence ID" value="KDS26675.1"/>
    <property type="molecule type" value="Genomic_DNA"/>
</dbReference>
<gene>
    <name evidence="7" type="ORF">M097_4072</name>
</gene>
<comment type="caution">
    <text evidence="7">The sequence shown here is derived from an EMBL/GenBank/DDBJ whole genome shotgun (WGS) entry which is preliminary data.</text>
</comment>
<protein>
    <submittedName>
        <fullName evidence="7">Starch-binding associating with outer membrane family protein</fullName>
    </submittedName>
</protein>
<name>A0A078QU82_PHOVU</name>
<comment type="subcellular location">
    <subcellularLocation>
        <location evidence="1">Cell outer membrane</location>
    </subcellularLocation>
</comment>
<dbReference type="AlphaFoldDB" id="A0A078QU82"/>